<dbReference type="Proteomes" id="UP000243799">
    <property type="component" value="Unassembled WGS sequence"/>
</dbReference>
<feature type="compositionally biased region" description="Basic and acidic residues" evidence="1">
    <location>
        <begin position="1"/>
        <end position="11"/>
    </location>
</feature>
<feature type="compositionally biased region" description="Basic and acidic residues" evidence="1">
    <location>
        <begin position="100"/>
        <end position="112"/>
    </location>
</feature>
<feature type="region of interest" description="Disordered" evidence="1">
    <location>
        <begin position="1"/>
        <end position="44"/>
    </location>
</feature>
<dbReference type="AlphaFoldDB" id="A0A1I0WS66"/>
<evidence type="ECO:0000313" key="3">
    <source>
        <dbReference type="Proteomes" id="UP000243799"/>
    </source>
</evidence>
<proteinExistence type="predicted"/>
<dbReference type="RefSeq" id="WP_091670170.1">
    <property type="nucleotide sequence ID" value="NZ_FOKG01000002.1"/>
</dbReference>
<name>A0A1I0WS66_9PSEU</name>
<feature type="compositionally biased region" description="Basic and acidic residues" evidence="1">
    <location>
        <begin position="59"/>
        <end position="71"/>
    </location>
</feature>
<evidence type="ECO:0000256" key="1">
    <source>
        <dbReference type="SAM" id="MobiDB-lite"/>
    </source>
</evidence>
<dbReference type="OrthoDB" id="4565554at2"/>
<dbReference type="EMBL" id="FOKG01000002">
    <property type="protein sequence ID" value="SFA91028.1"/>
    <property type="molecule type" value="Genomic_DNA"/>
</dbReference>
<protein>
    <recommendedName>
        <fullName evidence="4">DUF5709 domain-containing protein</fullName>
    </recommendedName>
</protein>
<organism evidence="2 3">
    <name type="scientific">Amycolatopsis marina</name>
    <dbReference type="NCBI Taxonomy" id="490629"/>
    <lineage>
        <taxon>Bacteria</taxon>
        <taxon>Bacillati</taxon>
        <taxon>Actinomycetota</taxon>
        <taxon>Actinomycetes</taxon>
        <taxon>Pseudonocardiales</taxon>
        <taxon>Pseudonocardiaceae</taxon>
        <taxon>Amycolatopsis</taxon>
    </lineage>
</organism>
<gene>
    <name evidence="2" type="ORF">SAMN05216266_102138</name>
</gene>
<accession>A0A1I0WS66</accession>
<reference evidence="3" key="1">
    <citation type="submission" date="2016-10" db="EMBL/GenBank/DDBJ databases">
        <authorList>
            <person name="Varghese N."/>
            <person name="Submissions S."/>
        </authorList>
    </citation>
    <scope>NUCLEOTIDE SEQUENCE [LARGE SCALE GENOMIC DNA]</scope>
    <source>
        <strain evidence="3">CGMCC 4.3568</strain>
    </source>
</reference>
<sequence length="149" mass="16177">MGDRDDAHNPDAVETDPNALSSSEGLDEDRLQMDPLEEGIEPPEHWTAVNRFGMTHFEQQQRESLEERVQEEQPDVQPPEVPERPVAATPADQLDESVDDPARAADDADRVVPPDATDGLTSYAVAEGRAADEAGGSVAKAIRTPPEPE</sequence>
<keyword evidence="3" id="KW-1185">Reference proteome</keyword>
<feature type="region of interest" description="Disordered" evidence="1">
    <location>
        <begin position="59"/>
        <end position="149"/>
    </location>
</feature>
<evidence type="ECO:0008006" key="4">
    <source>
        <dbReference type="Google" id="ProtNLM"/>
    </source>
</evidence>
<dbReference type="STRING" id="490629.SAMN05216266_102138"/>
<evidence type="ECO:0000313" key="2">
    <source>
        <dbReference type="EMBL" id="SFA91028.1"/>
    </source>
</evidence>